<comment type="caution">
    <text evidence="1">The sequence shown here is derived from an EMBL/GenBank/DDBJ whole genome shotgun (WGS) entry which is preliminary data.</text>
</comment>
<evidence type="ECO:0000313" key="1">
    <source>
        <dbReference type="EMBL" id="KGG96400.1"/>
    </source>
</evidence>
<accession>A0A0E3BP42</accession>
<evidence type="ECO:0000313" key="2">
    <source>
        <dbReference type="Proteomes" id="UP000029567"/>
    </source>
</evidence>
<reference evidence="1 2" key="1">
    <citation type="submission" date="2013-09" db="EMBL/GenBank/DDBJ databases">
        <title>High correlation between genotypes and phenotypes of environmental bacteria Comamonas testosteroni strains.</title>
        <authorList>
            <person name="Liu L."/>
            <person name="Zhu W."/>
            <person name="Xia X."/>
            <person name="Xu B."/>
            <person name="Luo M."/>
            <person name="Wang G."/>
        </authorList>
    </citation>
    <scope>NUCLEOTIDE SEQUENCE [LARGE SCALE GENOMIC DNA]</scope>
    <source>
        <strain evidence="1 2">JL14</strain>
    </source>
</reference>
<gene>
    <name evidence="1" type="ORF">P245_05420</name>
</gene>
<dbReference type="Pfam" id="PF13148">
    <property type="entry name" value="DUF3987"/>
    <property type="match status" value="1"/>
</dbReference>
<dbReference type="InterPro" id="IPR034154">
    <property type="entry name" value="TOPRIM_DnaG/twinkle"/>
</dbReference>
<dbReference type="EMBL" id="AWTN01000046">
    <property type="protein sequence ID" value="KGG96400.1"/>
    <property type="molecule type" value="Genomic_DNA"/>
</dbReference>
<proteinExistence type="predicted"/>
<organism evidence="1 2">
    <name type="scientific">Comamonas thiooxydans</name>
    <dbReference type="NCBI Taxonomy" id="363952"/>
    <lineage>
        <taxon>Bacteria</taxon>
        <taxon>Pseudomonadati</taxon>
        <taxon>Pseudomonadota</taxon>
        <taxon>Betaproteobacteria</taxon>
        <taxon>Burkholderiales</taxon>
        <taxon>Comamonadaceae</taxon>
        <taxon>Comamonas</taxon>
    </lineage>
</organism>
<dbReference type="CDD" id="cd01029">
    <property type="entry name" value="TOPRIM_primases"/>
    <property type="match status" value="1"/>
</dbReference>
<protein>
    <recommendedName>
        <fullName evidence="3">DUF3987 domain-containing protein</fullName>
    </recommendedName>
</protein>
<name>A0A0E3BP42_9BURK</name>
<evidence type="ECO:0008006" key="3">
    <source>
        <dbReference type="Google" id="ProtNLM"/>
    </source>
</evidence>
<dbReference type="AlphaFoldDB" id="A0A0E3BP42"/>
<sequence>MDANNNWLWMRGAKPANGYPLFELALISERPSALVVVCEGEKAAHALNQFCLEHNLLDDFVAVTSGGCTSASGADWRGLVGRHVLIWPDNDAPGQRYGESVADQLDGIAASIEWVDVDALVVPEKGDAADWVLMENLTEESLRTLPRKTSVSISGNEEFDSSSLLPAPIPLSRREGSALPFPKDALGACLGGAAEAIATSSQCDPAIAGNAVLAAAALVAQGIAHVHVDGRSVPLSLYLLTLAGSGERKSAVNSAALNPIRQLEKERLIAYKASMRVHARAMKDLPEGEEPPEEPVNPAMLNEDFTLDALTASLATGFPIQGVCTAEGGTFIGGYAMAREHLLRTSTTLSALHSGEALLIKRKQAGTLHAEGRYLSMHLMVQPEIARQFVGQKMVQEQGLLPRFLMVEAEPCIGRREYRASNLNEAEGYAAYVQKLMALARTDLHIDGLGGVVTRPLTLAPEAKALWVNAYNRIELASAVGQELEHYRSYASKLPDQILRIAGVISLSEDPAATSITEGVMRGAIELGGFYISQAKRLLMTPDDEKLSESEVLLQWLQRQSWTTFALRDVYRLGPKFVRSASKARDLLQTLEQHFWVIKSDEEIMSLDGKACKESYLLRP</sequence>
<dbReference type="InterPro" id="IPR025048">
    <property type="entry name" value="DUF3987"/>
</dbReference>
<dbReference type="Proteomes" id="UP000029567">
    <property type="component" value="Unassembled WGS sequence"/>
</dbReference>